<dbReference type="Gene3D" id="3.30.70.1070">
    <property type="entry name" value="Sporulation related repeat"/>
    <property type="match status" value="1"/>
</dbReference>
<feature type="transmembrane region" description="Helical" evidence="1">
    <location>
        <begin position="20"/>
        <end position="37"/>
    </location>
</feature>
<dbReference type="OrthoDB" id="5625537at2"/>
<evidence type="ECO:0000313" key="4">
    <source>
        <dbReference type="Proteomes" id="UP000005744"/>
    </source>
</evidence>
<sequence>MTIQNRRLVNNDTYDPKQRFVGGIVLFLLMLIIYFFLKLVLSVGMSDIEGTYQLREALPDEVVTGSNASLPTSHTTVSPVVTHALPSHFVFLGLDGSPITKEDSQQAATQSAETISAEPPKTGYFYVQAASFREEKQAQALVDKLKERTLESEVVKVGDWYTVRLLPQENRRVAEQQLRQLRDRPLSIKGQIKQIE</sequence>
<dbReference type="HOGENOM" id="CLU_1387910_0_0_6"/>
<dbReference type="PROSITE" id="PS51724">
    <property type="entry name" value="SPOR"/>
    <property type="match status" value="1"/>
</dbReference>
<dbReference type="InterPro" id="IPR036680">
    <property type="entry name" value="SPOR-like_sf"/>
</dbReference>
<protein>
    <submittedName>
        <fullName evidence="3">Cell division protein</fullName>
    </submittedName>
</protein>
<evidence type="ECO:0000259" key="2">
    <source>
        <dbReference type="PROSITE" id="PS51724"/>
    </source>
</evidence>
<dbReference type="SUPFAM" id="SSF110997">
    <property type="entry name" value="Sporulation related repeat"/>
    <property type="match status" value="1"/>
</dbReference>
<keyword evidence="1" id="KW-0472">Membrane</keyword>
<accession>I3CHG3</accession>
<gene>
    <name evidence="3" type="ORF">BegalDRAFT_2196</name>
</gene>
<dbReference type="Pfam" id="PF05036">
    <property type="entry name" value="SPOR"/>
    <property type="match status" value="1"/>
</dbReference>
<keyword evidence="4" id="KW-1185">Reference proteome</keyword>
<keyword evidence="1" id="KW-1133">Transmembrane helix</keyword>
<keyword evidence="3" id="KW-0131">Cell cycle</keyword>
<dbReference type="AlphaFoldDB" id="I3CHG3"/>
<dbReference type="GO" id="GO:0051301">
    <property type="term" value="P:cell division"/>
    <property type="evidence" value="ECO:0007669"/>
    <property type="project" value="UniProtKB-KW"/>
</dbReference>
<dbReference type="GO" id="GO:0042834">
    <property type="term" value="F:peptidoglycan binding"/>
    <property type="evidence" value="ECO:0007669"/>
    <property type="project" value="InterPro"/>
</dbReference>
<name>I3CHG3_9GAMM</name>
<dbReference type="EMBL" id="JH600070">
    <property type="protein sequence ID" value="EIJ43056.1"/>
    <property type="molecule type" value="Genomic_DNA"/>
</dbReference>
<dbReference type="STRING" id="395493.BegalDRAFT_2196"/>
<dbReference type="RefSeq" id="WP_002689934.1">
    <property type="nucleotide sequence ID" value="NZ_JH600070.1"/>
</dbReference>
<feature type="domain" description="SPOR" evidence="2">
    <location>
        <begin position="119"/>
        <end position="195"/>
    </location>
</feature>
<evidence type="ECO:0000256" key="1">
    <source>
        <dbReference type="SAM" id="Phobius"/>
    </source>
</evidence>
<keyword evidence="3" id="KW-0132">Cell division</keyword>
<evidence type="ECO:0000313" key="3">
    <source>
        <dbReference type="EMBL" id="EIJ43056.1"/>
    </source>
</evidence>
<proteinExistence type="predicted"/>
<dbReference type="InterPro" id="IPR007730">
    <property type="entry name" value="SPOR-like_dom"/>
</dbReference>
<organism evidence="3 4">
    <name type="scientific">Beggiatoa alba B18LD</name>
    <dbReference type="NCBI Taxonomy" id="395493"/>
    <lineage>
        <taxon>Bacteria</taxon>
        <taxon>Pseudomonadati</taxon>
        <taxon>Pseudomonadota</taxon>
        <taxon>Gammaproteobacteria</taxon>
        <taxon>Thiotrichales</taxon>
        <taxon>Thiotrichaceae</taxon>
        <taxon>Beggiatoa</taxon>
    </lineage>
</organism>
<keyword evidence="1" id="KW-0812">Transmembrane</keyword>
<dbReference type="Proteomes" id="UP000005744">
    <property type="component" value="Unassembled WGS sequence"/>
</dbReference>
<reference evidence="3 4" key="1">
    <citation type="submission" date="2011-11" db="EMBL/GenBank/DDBJ databases">
        <title>Improved High-Quality Draft sequence of Beggiatoa alba B18lD.</title>
        <authorList>
            <consortium name="US DOE Joint Genome Institute"/>
            <person name="Lucas S."/>
            <person name="Han J."/>
            <person name="Lapidus A."/>
            <person name="Cheng J.-F."/>
            <person name="Goodwin L."/>
            <person name="Pitluck S."/>
            <person name="Peters L."/>
            <person name="Mikhailova N."/>
            <person name="Held B."/>
            <person name="Detter J.C."/>
            <person name="Han C."/>
            <person name="Tapia R."/>
            <person name="Land M."/>
            <person name="Hauser L."/>
            <person name="Kyrpides N."/>
            <person name="Ivanova N."/>
            <person name="Pagani I."/>
            <person name="Samuel K."/>
            <person name="Teske A."/>
            <person name="Mueller J."/>
            <person name="Woyke T."/>
        </authorList>
    </citation>
    <scope>NUCLEOTIDE SEQUENCE [LARGE SCALE GENOMIC DNA]</scope>
    <source>
        <strain evidence="3 4">B18LD</strain>
    </source>
</reference>